<evidence type="ECO:0000313" key="1">
    <source>
        <dbReference type="EMBL" id="SMX29769.1"/>
    </source>
</evidence>
<dbReference type="RefSeq" id="WP_099248328.1">
    <property type="nucleotide sequence ID" value="NZ_FXXP01000003.1"/>
</dbReference>
<dbReference type="AlphaFoldDB" id="A0A238JGI0"/>
<name>A0A238JGI0_9RHOB</name>
<organism evidence="1 2">
    <name type="scientific">Pelagimonas phthalicica</name>
    <dbReference type="NCBI Taxonomy" id="1037362"/>
    <lineage>
        <taxon>Bacteria</taxon>
        <taxon>Pseudomonadati</taxon>
        <taxon>Pseudomonadota</taxon>
        <taxon>Alphaproteobacteria</taxon>
        <taxon>Rhodobacterales</taxon>
        <taxon>Roseobacteraceae</taxon>
        <taxon>Pelagimonas</taxon>
    </lineage>
</organism>
<sequence>MIRTITLGSCVSIQGQFEKTLPDGRVCVRVGDKLYVGRLVKPIAQAA</sequence>
<accession>A0A238JGI0</accession>
<dbReference type="EMBL" id="FXXP01000003">
    <property type="protein sequence ID" value="SMX29769.1"/>
    <property type="molecule type" value="Genomic_DNA"/>
</dbReference>
<dbReference type="Proteomes" id="UP000225972">
    <property type="component" value="Unassembled WGS sequence"/>
</dbReference>
<evidence type="ECO:0000313" key="2">
    <source>
        <dbReference type="Proteomes" id="UP000225972"/>
    </source>
</evidence>
<gene>
    <name evidence="1" type="ORF">TRP8649_03908</name>
</gene>
<protein>
    <submittedName>
        <fullName evidence="1">Uncharacterized protein</fullName>
    </submittedName>
</protein>
<proteinExistence type="predicted"/>
<keyword evidence="2" id="KW-1185">Reference proteome</keyword>
<reference evidence="2" key="1">
    <citation type="submission" date="2017-05" db="EMBL/GenBank/DDBJ databases">
        <authorList>
            <person name="Rodrigo-Torres L."/>
            <person name="Arahal R. D."/>
            <person name="Lucena T."/>
        </authorList>
    </citation>
    <scope>NUCLEOTIDE SEQUENCE [LARGE SCALE GENOMIC DNA]</scope>
    <source>
        <strain evidence="2">CECT 8649</strain>
    </source>
</reference>